<dbReference type="Proteomes" id="UP000410492">
    <property type="component" value="Unassembled WGS sequence"/>
</dbReference>
<dbReference type="EMBL" id="CAACVG010003926">
    <property type="protein sequence ID" value="VEN37950.1"/>
    <property type="molecule type" value="Genomic_DNA"/>
</dbReference>
<reference evidence="1 2" key="1">
    <citation type="submission" date="2019-01" db="EMBL/GenBank/DDBJ databases">
        <authorList>
            <person name="Sayadi A."/>
        </authorList>
    </citation>
    <scope>NUCLEOTIDE SEQUENCE [LARGE SCALE GENOMIC DNA]</scope>
</reference>
<proteinExistence type="predicted"/>
<dbReference type="AlphaFoldDB" id="A0A653BR11"/>
<organism evidence="1 2">
    <name type="scientific">Callosobruchus maculatus</name>
    <name type="common">Southern cowpea weevil</name>
    <name type="synonym">Pulse bruchid</name>
    <dbReference type="NCBI Taxonomy" id="64391"/>
    <lineage>
        <taxon>Eukaryota</taxon>
        <taxon>Metazoa</taxon>
        <taxon>Ecdysozoa</taxon>
        <taxon>Arthropoda</taxon>
        <taxon>Hexapoda</taxon>
        <taxon>Insecta</taxon>
        <taxon>Pterygota</taxon>
        <taxon>Neoptera</taxon>
        <taxon>Endopterygota</taxon>
        <taxon>Coleoptera</taxon>
        <taxon>Polyphaga</taxon>
        <taxon>Cucujiformia</taxon>
        <taxon>Chrysomeloidea</taxon>
        <taxon>Chrysomelidae</taxon>
        <taxon>Bruchinae</taxon>
        <taxon>Bruchini</taxon>
        <taxon>Callosobruchus</taxon>
    </lineage>
</organism>
<sequence>NSQSQDANSLIAGLRRITVLTAFSKIISLSEQKKWRTKIRKGGQITQKKTNQLQNIHGQVASSL</sequence>
<evidence type="ECO:0000313" key="2">
    <source>
        <dbReference type="Proteomes" id="UP000410492"/>
    </source>
</evidence>
<gene>
    <name evidence="1" type="ORF">CALMAC_LOCUS3007</name>
</gene>
<feature type="non-terminal residue" evidence="1">
    <location>
        <position position="1"/>
    </location>
</feature>
<keyword evidence="2" id="KW-1185">Reference proteome</keyword>
<protein>
    <submittedName>
        <fullName evidence="1">Uncharacterized protein</fullName>
    </submittedName>
</protein>
<name>A0A653BR11_CALMS</name>
<accession>A0A653BR11</accession>
<evidence type="ECO:0000313" key="1">
    <source>
        <dbReference type="EMBL" id="VEN37950.1"/>
    </source>
</evidence>